<dbReference type="AlphaFoldDB" id="A0AA88XE72"/>
<dbReference type="PANTHER" id="PTHR24379">
    <property type="entry name" value="KRAB AND ZINC FINGER DOMAIN-CONTAINING"/>
    <property type="match status" value="1"/>
</dbReference>
<evidence type="ECO:0000256" key="3">
    <source>
        <dbReference type="ARBA" id="ARBA00022771"/>
    </source>
</evidence>
<comment type="caution">
    <text evidence="7">The sequence shown here is derived from an EMBL/GenBank/DDBJ whole genome shotgun (WGS) entry which is preliminary data.</text>
</comment>
<evidence type="ECO:0000256" key="1">
    <source>
        <dbReference type="ARBA" id="ARBA00022723"/>
    </source>
</evidence>
<evidence type="ECO:0000256" key="4">
    <source>
        <dbReference type="ARBA" id="ARBA00022833"/>
    </source>
</evidence>
<feature type="domain" description="C2H2-type" evidence="6">
    <location>
        <begin position="55"/>
        <end position="78"/>
    </location>
</feature>
<feature type="domain" description="C2H2-type" evidence="6">
    <location>
        <begin position="112"/>
        <end position="134"/>
    </location>
</feature>
<dbReference type="SMART" id="SM00355">
    <property type="entry name" value="ZnF_C2H2"/>
    <property type="match status" value="6"/>
</dbReference>
<evidence type="ECO:0000256" key="5">
    <source>
        <dbReference type="PROSITE-ProRule" id="PRU00042"/>
    </source>
</evidence>
<proteinExistence type="predicted"/>
<protein>
    <recommendedName>
        <fullName evidence="6">C2H2-type domain-containing protein</fullName>
    </recommendedName>
</protein>
<evidence type="ECO:0000256" key="2">
    <source>
        <dbReference type="ARBA" id="ARBA00022737"/>
    </source>
</evidence>
<dbReference type="InterPro" id="IPR013087">
    <property type="entry name" value="Znf_C2H2_type"/>
</dbReference>
<dbReference type="InterPro" id="IPR036236">
    <property type="entry name" value="Znf_C2H2_sf"/>
</dbReference>
<reference evidence="7" key="1">
    <citation type="submission" date="2019-08" db="EMBL/GenBank/DDBJ databases">
        <title>The improved chromosome-level genome for the pearl oyster Pinctada fucata martensii using PacBio sequencing and Hi-C.</title>
        <authorList>
            <person name="Zheng Z."/>
        </authorList>
    </citation>
    <scope>NUCLEOTIDE SEQUENCE</scope>
    <source>
        <strain evidence="7">ZZ-2019</strain>
        <tissue evidence="7">Adductor muscle</tissue>
    </source>
</reference>
<dbReference type="PANTHER" id="PTHR24379:SF121">
    <property type="entry name" value="C2H2-TYPE DOMAIN-CONTAINING PROTEIN"/>
    <property type="match status" value="1"/>
</dbReference>
<dbReference type="SUPFAM" id="SSF57667">
    <property type="entry name" value="beta-beta-alpha zinc fingers"/>
    <property type="match status" value="3"/>
</dbReference>
<name>A0AA88XE72_PINIB</name>
<dbReference type="Gene3D" id="3.30.160.60">
    <property type="entry name" value="Classic Zinc Finger"/>
    <property type="match status" value="3"/>
</dbReference>
<keyword evidence="4" id="KW-0862">Zinc</keyword>
<dbReference type="PROSITE" id="PS00028">
    <property type="entry name" value="ZINC_FINGER_C2H2_1"/>
    <property type="match status" value="6"/>
</dbReference>
<accession>A0AA88XE72</accession>
<keyword evidence="8" id="KW-1185">Reference proteome</keyword>
<keyword evidence="3 5" id="KW-0863">Zinc-finger</keyword>
<dbReference type="Pfam" id="PF00096">
    <property type="entry name" value="zf-C2H2"/>
    <property type="match status" value="2"/>
</dbReference>
<dbReference type="Proteomes" id="UP001186944">
    <property type="component" value="Unassembled WGS sequence"/>
</dbReference>
<feature type="domain" description="C2H2-type" evidence="6">
    <location>
        <begin position="84"/>
        <end position="112"/>
    </location>
</feature>
<dbReference type="PROSITE" id="PS50157">
    <property type="entry name" value="ZINC_FINGER_C2H2_2"/>
    <property type="match status" value="5"/>
</dbReference>
<dbReference type="EMBL" id="VSWD01000013">
    <property type="protein sequence ID" value="KAK3083669.1"/>
    <property type="molecule type" value="Genomic_DNA"/>
</dbReference>
<evidence type="ECO:0000313" key="7">
    <source>
        <dbReference type="EMBL" id="KAK3083669.1"/>
    </source>
</evidence>
<organism evidence="7 8">
    <name type="scientific">Pinctada imbricata</name>
    <name type="common">Atlantic pearl-oyster</name>
    <name type="synonym">Pinctada martensii</name>
    <dbReference type="NCBI Taxonomy" id="66713"/>
    <lineage>
        <taxon>Eukaryota</taxon>
        <taxon>Metazoa</taxon>
        <taxon>Spiralia</taxon>
        <taxon>Lophotrochozoa</taxon>
        <taxon>Mollusca</taxon>
        <taxon>Bivalvia</taxon>
        <taxon>Autobranchia</taxon>
        <taxon>Pteriomorphia</taxon>
        <taxon>Pterioida</taxon>
        <taxon>Pterioidea</taxon>
        <taxon>Pteriidae</taxon>
        <taxon>Pinctada</taxon>
    </lineage>
</organism>
<keyword evidence="1" id="KW-0479">Metal-binding</keyword>
<feature type="domain" description="C2H2-type" evidence="6">
    <location>
        <begin position="141"/>
        <end position="168"/>
    </location>
</feature>
<feature type="domain" description="C2H2-type" evidence="6">
    <location>
        <begin position="26"/>
        <end position="54"/>
    </location>
</feature>
<gene>
    <name evidence="7" type="ORF">FSP39_001094</name>
</gene>
<dbReference type="GO" id="GO:0008270">
    <property type="term" value="F:zinc ion binding"/>
    <property type="evidence" value="ECO:0007669"/>
    <property type="project" value="UniProtKB-KW"/>
</dbReference>
<sequence>MKFHSNILYAKHRLIFHTYGMQYLKSQCKVCLRIFESESRLKRHVKVAHDGKGAKKCDVCQKDFLTIKMLNKHKRLMHEITGEHSCYLCGNIYQNEAKLNAHVKSIHRLRTSECDICGRVFKLSGTMKRHRRVHFQRDWYITCEFCGKTCRDISNLKIHLLTHTSWRLYQCKIHGCTAAYNVKCSMELHYIRDHSLTEKEYPPITTAFPYTLEGLTQIIRFPEQFDRYNTDNQIS</sequence>
<evidence type="ECO:0000259" key="6">
    <source>
        <dbReference type="PROSITE" id="PS50157"/>
    </source>
</evidence>
<evidence type="ECO:0000313" key="8">
    <source>
        <dbReference type="Proteomes" id="UP001186944"/>
    </source>
</evidence>
<keyword evidence="2" id="KW-0677">Repeat</keyword>